<dbReference type="Gene3D" id="3.20.20.80">
    <property type="entry name" value="Glycosidases"/>
    <property type="match status" value="1"/>
</dbReference>
<sequence length="394" mass="42350">MAGPTTFFLLVVLLQADTFFLSSSAPAAMSTVGPDQPAPCPATSPVGGVRGGYYPSWLRRSLPPSAIELSYFTHVFYAFVQLDPASYELVITSDDAQLLPDLAAALHRHCPPRKALLSIGGGNSGADTFAELAGSPSSRSAFIASTIAVARRYGLDGLDLDWEFPRDPEEMDHLGLLFREWRSAVEAEAARTGQPRLLLTSAVYFASSFFVYGKPRSYPVEALRGAADFVNLMCYDYRGDWDTSATGAHAALYDPGSNVSTSYGVGSWVGAGMPAEKLVMGVPLYGKSWRLKDPAEHGVGAPAVGTGPGRSGVLTYAEVVKLNARVGATEVYDEATVSEYSYSGTDWVGYDGVRSVTEKMAYARRRGLGGYFFWALGYDKDWEISSAASDAWGH</sequence>
<evidence type="ECO:0000256" key="3">
    <source>
        <dbReference type="ARBA" id="ARBA00022801"/>
    </source>
</evidence>
<evidence type="ECO:0000313" key="9">
    <source>
        <dbReference type="EMBL" id="JAT62446.1"/>
    </source>
</evidence>
<dbReference type="PANTHER" id="PTHR11177">
    <property type="entry name" value="CHITINASE"/>
    <property type="match status" value="1"/>
</dbReference>
<dbReference type="AlphaFoldDB" id="A0A1D1Z6E7"/>
<evidence type="ECO:0000256" key="2">
    <source>
        <dbReference type="ARBA" id="ARBA00022729"/>
    </source>
</evidence>
<dbReference type="FunFam" id="3.10.50.10:FF:000003">
    <property type="entry name" value="Class V chitinase CHIT5b"/>
    <property type="match status" value="1"/>
</dbReference>
<dbReference type="EMBL" id="GDJX01005490">
    <property type="protein sequence ID" value="JAT62446.1"/>
    <property type="molecule type" value="Transcribed_RNA"/>
</dbReference>
<dbReference type="InterPro" id="IPR011583">
    <property type="entry name" value="Chitinase_II/V-like_cat"/>
</dbReference>
<dbReference type="SUPFAM" id="SSF51445">
    <property type="entry name" value="(Trans)glycosidases"/>
    <property type="match status" value="1"/>
</dbReference>
<evidence type="ECO:0000256" key="4">
    <source>
        <dbReference type="ARBA" id="ARBA00023180"/>
    </source>
</evidence>
<dbReference type="CDD" id="cd02879">
    <property type="entry name" value="GH18_plant_chitinase_class_V"/>
    <property type="match status" value="1"/>
</dbReference>
<keyword evidence="2 7" id="KW-0732">Signal</keyword>
<dbReference type="GO" id="GO:0004568">
    <property type="term" value="F:chitinase activity"/>
    <property type="evidence" value="ECO:0007669"/>
    <property type="project" value="TreeGrafter"/>
</dbReference>
<protein>
    <submittedName>
        <fullName evidence="9">Acidic mammalian chitinase</fullName>
    </submittedName>
</protein>
<dbReference type="Gene3D" id="3.10.50.10">
    <property type="match status" value="1"/>
</dbReference>
<evidence type="ECO:0000256" key="6">
    <source>
        <dbReference type="RuleBase" id="RU000489"/>
    </source>
</evidence>
<dbReference type="InterPro" id="IPR001579">
    <property type="entry name" value="Glyco_hydro_18_chit_AS"/>
</dbReference>
<dbReference type="InterPro" id="IPR001223">
    <property type="entry name" value="Glyco_hydro18_cat"/>
</dbReference>
<feature type="domain" description="GH18" evidence="8">
    <location>
        <begin position="48"/>
        <end position="394"/>
    </location>
</feature>
<dbReference type="PROSITE" id="PS51910">
    <property type="entry name" value="GH18_2"/>
    <property type="match status" value="1"/>
</dbReference>
<feature type="chain" id="PRO_5008900785" evidence="7">
    <location>
        <begin position="17"/>
        <end position="394"/>
    </location>
</feature>
<reference evidence="9" key="1">
    <citation type="submission" date="2015-07" db="EMBL/GenBank/DDBJ databases">
        <title>Transcriptome Assembly of Anthurium amnicola.</title>
        <authorList>
            <person name="Suzuki J."/>
        </authorList>
    </citation>
    <scope>NUCLEOTIDE SEQUENCE</scope>
</reference>
<accession>A0A1D1Z6E7</accession>
<feature type="signal peptide" evidence="7">
    <location>
        <begin position="1"/>
        <end position="16"/>
    </location>
</feature>
<dbReference type="SMART" id="SM00636">
    <property type="entry name" value="Glyco_18"/>
    <property type="match status" value="1"/>
</dbReference>
<evidence type="ECO:0000259" key="8">
    <source>
        <dbReference type="PROSITE" id="PS51910"/>
    </source>
</evidence>
<keyword evidence="4" id="KW-0325">Glycoprotein</keyword>
<organism evidence="9">
    <name type="scientific">Anthurium amnicola</name>
    <dbReference type="NCBI Taxonomy" id="1678845"/>
    <lineage>
        <taxon>Eukaryota</taxon>
        <taxon>Viridiplantae</taxon>
        <taxon>Streptophyta</taxon>
        <taxon>Embryophyta</taxon>
        <taxon>Tracheophyta</taxon>
        <taxon>Spermatophyta</taxon>
        <taxon>Magnoliopsida</taxon>
        <taxon>Liliopsida</taxon>
        <taxon>Araceae</taxon>
        <taxon>Pothoideae</taxon>
        <taxon>Potheae</taxon>
        <taxon>Anthurium</taxon>
    </lineage>
</organism>
<evidence type="ECO:0000256" key="5">
    <source>
        <dbReference type="ARBA" id="ARBA00023295"/>
    </source>
</evidence>
<dbReference type="GO" id="GO:0006032">
    <property type="term" value="P:chitin catabolic process"/>
    <property type="evidence" value="ECO:0007669"/>
    <property type="project" value="TreeGrafter"/>
</dbReference>
<dbReference type="GO" id="GO:0008061">
    <property type="term" value="F:chitin binding"/>
    <property type="evidence" value="ECO:0007669"/>
    <property type="project" value="InterPro"/>
</dbReference>
<dbReference type="Pfam" id="PF00704">
    <property type="entry name" value="Glyco_hydro_18"/>
    <property type="match status" value="1"/>
</dbReference>
<keyword evidence="3 6" id="KW-0378">Hydrolase</keyword>
<dbReference type="InterPro" id="IPR050314">
    <property type="entry name" value="Glycosyl_Hydrlase_18"/>
</dbReference>
<keyword evidence="5 6" id="KW-0326">Glycosidase</keyword>
<dbReference type="SUPFAM" id="SSF54556">
    <property type="entry name" value="Chitinase insertion domain"/>
    <property type="match status" value="1"/>
</dbReference>
<comment type="similarity">
    <text evidence="1">Belongs to the glycosyl hydrolase 18 family. Chitinase class V subfamily.</text>
</comment>
<gene>
    <name evidence="9" type="primary">CHIA_6</name>
    <name evidence="9" type="ORF">g.115162</name>
</gene>
<evidence type="ECO:0000256" key="7">
    <source>
        <dbReference type="SAM" id="SignalP"/>
    </source>
</evidence>
<name>A0A1D1Z6E7_9ARAE</name>
<dbReference type="PANTHER" id="PTHR11177:SF317">
    <property type="entry name" value="CHITINASE 12-RELATED"/>
    <property type="match status" value="1"/>
</dbReference>
<evidence type="ECO:0000256" key="1">
    <source>
        <dbReference type="ARBA" id="ARBA00008682"/>
    </source>
</evidence>
<dbReference type="InterPro" id="IPR017853">
    <property type="entry name" value="GH"/>
</dbReference>
<proteinExistence type="inferred from homology"/>
<dbReference type="GO" id="GO:0005975">
    <property type="term" value="P:carbohydrate metabolic process"/>
    <property type="evidence" value="ECO:0007669"/>
    <property type="project" value="InterPro"/>
</dbReference>
<dbReference type="InterPro" id="IPR029070">
    <property type="entry name" value="Chitinase_insertion_sf"/>
</dbReference>
<dbReference type="GO" id="GO:0005576">
    <property type="term" value="C:extracellular region"/>
    <property type="evidence" value="ECO:0007669"/>
    <property type="project" value="TreeGrafter"/>
</dbReference>
<dbReference type="PROSITE" id="PS01095">
    <property type="entry name" value="GH18_1"/>
    <property type="match status" value="1"/>
</dbReference>